<evidence type="ECO:0000313" key="3">
    <source>
        <dbReference type="Proteomes" id="UP001595828"/>
    </source>
</evidence>
<gene>
    <name evidence="2" type="ORF">ACFO0A_12235</name>
</gene>
<feature type="region of interest" description="Disordered" evidence="1">
    <location>
        <begin position="329"/>
        <end position="366"/>
    </location>
</feature>
<proteinExistence type="predicted"/>
<dbReference type="Proteomes" id="UP001595828">
    <property type="component" value="Unassembled WGS sequence"/>
</dbReference>
<dbReference type="RefSeq" id="WP_379539289.1">
    <property type="nucleotide sequence ID" value="NZ_JBHSDR010000006.1"/>
</dbReference>
<dbReference type="PANTHER" id="PTHR48228">
    <property type="entry name" value="SUCCINYL-COA--D-CITRAMALATE COA-TRANSFERASE"/>
    <property type="match status" value="1"/>
</dbReference>
<feature type="compositionally biased region" description="Low complexity" evidence="1">
    <location>
        <begin position="332"/>
        <end position="343"/>
    </location>
</feature>
<sequence length="733" mass="79832">MLDDLRIVEIGEGMAVQVAGLMLGELGADVLKVERPGGDPARGTAPFANWNRGKRSMVCDLASEEGRGDLRSRLADADVLLHQFSPKLAAALGLDDETLGKLFPHLVVCAVTGSPHDHPDVERSDDELLVAARLGVLYENDGHRPGPIVYRYRMGSWSAAHLAVAGILARIVMRLRSGRGGAAHTSIMQGFLAKIPLVWARNSQGPMPNPPTYPLAARPAANQLWECQGGDWLQIMDPTQQFDYATMPTMWEVMAEGVDIDTPEGVAEAFRRRPIESWLADLRAQDIAVEPAYPMGEMLRHPEVVANGYVIEVDDPDLGRTIQPNVPFHTDAPLPLGRPAPRLGEGGDAAWRKPRAPLGDDGTPAHPLEGVRVLDLGMFLAGPMGPSMMGDMGADVIKVEALTGDRLRFMHRYFQAAARSKRSIALDLTRPEAQPILERLVKWAEVLHHNMRFKGATKLGLGEADVRKYNPQIAYSYVSAYGQRGTRGNWPGYDSIFNAIAGWEFENAGEGNRPVFNRPGTMDVHSAQSCLVSIMASLYALRAHGEAHGVQTSLLGAAAFSQGERLILPDGSMSETYHLTADQTGFGPYHRIFEASDGWVAIAAHDDAARAGVRNVFGNVEADFAAKAADFTAGGLVAAMEEQGVPCDRVVFEDAMNRFFDDPRNVENGLVSRLPHPVYGTVEQPGEFWDFGETPLAIERACPTIGEHTDEIMREIGFSDDEIAAFRADKIIG</sequence>
<dbReference type="InterPro" id="IPR050509">
    <property type="entry name" value="CoA-transferase_III"/>
</dbReference>
<dbReference type="EMBL" id="JBHSDR010000006">
    <property type="protein sequence ID" value="MFC4295825.1"/>
    <property type="molecule type" value="Genomic_DNA"/>
</dbReference>
<reference evidence="3" key="1">
    <citation type="journal article" date="2019" name="Int. J. Syst. Evol. Microbiol.">
        <title>The Global Catalogue of Microorganisms (GCM) 10K type strain sequencing project: providing services to taxonomists for standard genome sequencing and annotation.</title>
        <authorList>
            <consortium name="The Broad Institute Genomics Platform"/>
            <consortium name="The Broad Institute Genome Sequencing Center for Infectious Disease"/>
            <person name="Wu L."/>
            <person name="Ma J."/>
        </authorList>
    </citation>
    <scope>NUCLEOTIDE SEQUENCE [LARGE SCALE GENOMIC DNA]</scope>
    <source>
        <strain evidence="3">CGMCC 1.12989</strain>
    </source>
</reference>
<name>A0ABV8RT18_9SPHN</name>
<dbReference type="InterPro" id="IPR003673">
    <property type="entry name" value="CoA-Trfase_fam_III"/>
</dbReference>
<dbReference type="InterPro" id="IPR023606">
    <property type="entry name" value="CoA-Trfase_III_dom_1_sf"/>
</dbReference>
<dbReference type="Gene3D" id="3.40.50.10540">
    <property type="entry name" value="Crotonobetainyl-coa:carnitine coa-transferase, domain 1"/>
    <property type="match status" value="2"/>
</dbReference>
<dbReference type="SUPFAM" id="SSF89796">
    <property type="entry name" value="CoA-transferase family III (CaiB/BaiF)"/>
    <property type="match status" value="2"/>
</dbReference>
<dbReference type="PANTHER" id="PTHR48228:SF5">
    <property type="entry name" value="ALPHA-METHYLACYL-COA RACEMASE"/>
    <property type="match status" value="1"/>
</dbReference>
<comment type="caution">
    <text evidence="2">The sequence shown here is derived from an EMBL/GenBank/DDBJ whole genome shotgun (WGS) entry which is preliminary data.</text>
</comment>
<evidence type="ECO:0000256" key="1">
    <source>
        <dbReference type="SAM" id="MobiDB-lite"/>
    </source>
</evidence>
<organism evidence="2 3">
    <name type="scientific">Novosphingobium tardum</name>
    <dbReference type="NCBI Taxonomy" id="1538021"/>
    <lineage>
        <taxon>Bacteria</taxon>
        <taxon>Pseudomonadati</taxon>
        <taxon>Pseudomonadota</taxon>
        <taxon>Alphaproteobacteria</taxon>
        <taxon>Sphingomonadales</taxon>
        <taxon>Sphingomonadaceae</taxon>
        <taxon>Novosphingobium</taxon>
    </lineage>
</organism>
<dbReference type="GO" id="GO:0016740">
    <property type="term" value="F:transferase activity"/>
    <property type="evidence" value="ECO:0007669"/>
    <property type="project" value="UniProtKB-KW"/>
</dbReference>
<keyword evidence="3" id="KW-1185">Reference proteome</keyword>
<keyword evidence="2" id="KW-0808">Transferase</keyword>
<protein>
    <submittedName>
        <fullName evidence="2">CoA transferase</fullName>
    </submittedName>
</protein>
<evidence type="ECO:0000313" key="2">
    <source>
        <dbReference type="EMBL" id="MFC4295825.1"/>
    </source>
</evidence>
<accession>A0ABV8RT18</accession>
<dbReference type="Pfam" id="PF02515">
    <property type="entry name" value="CoA_transf_3"/>
    <property type="match status" value="2"/>
</dbReference>